<dbReference type="PANTHER" id="PTHR30011">
    <property type="entry name" value="ALKANESULFONATE MONOOXYGENASE-RELATED"/>
    <property type="match status" value="1"/>
</dbReference>
<keyword evidence="4" id="KW-0503">Monooxygenase</keyword>
<dbReference type="EMBL" id="QJJY01000005">
    <property type="protein sequence ID" value="PXX37127.1"/>
    <property type="molecule type" value="Genomic_DNA"/>
</dbReference>
<gene>
    <name evidence="5" type="ORF">NA66_1005266</name>
</gene>
<keyword evidence="2" id="KW-0288">FMN</keyword>
<dbReference type="InterPro" id="IPR051260">
    <property type="entry name" value="Diverse_substr_monoxygenases"/>
</dbReference>
<evidence type="ECO:0000256" key="2">
    <source>
        <dbReference type="ARBA" id="ARBA00022643"/>
    </source>
</evidence>
<dbReference type="Proteomes" id="UP000247755">
    <property type="component" value="Unassembled WGS sequence"/>
</dbReference>
<dbReference type="Gene3D" id="3.20.20.30">
    <property type="entry name" value="Luciferase-like domain"/>
    <property type="match status" value="1"/>
</dbReference>
<evidence type="ECO:0008006" key="7">
    <source>
        <dbReference type="Google" id="ProtNLM"/>
    </source>
</evidence>
<evidence type="ECO:0000313" key="6">
    <source>
        <dbReference type="Proteomes" id="UP000247755"/>
    </source>
</evidence>
<keyword evidence="1" id="KW-0285">Flavoprotein</keyword>
<dbReference type="PANTHER" id="PTHR30011:SF16">
    <property type="entry name" value="C2H2 FINGER DOMAIN TRANSCRIPTION FACTOR (EUROFUNG)-RELATED"/>
    <property type="match status" value="1"/>
</dbReference>
<evidence type="ECO:0000256" key="1">
    <source>
        <dbReference type="ARBA" id="ARBA00022630"/>
    </source>
</evidence>
<evidence type="ECO:0000256" key="3">
    <source>
        <dbReference type="ARBA" id="ARBA00023002"/>
    </source>
</evidence>
<name>A0A318ITD4_BURPY</name>
<evidence type="ECO:0000256" key="4">
    <source>
        <dbReference type="ARBA" id="ARBA00023033"/>
    </source>
</evidence>
<dbReference type="InterPro" id="IPR036661">
    <property type="entry name" value="Luciferase-like_sf"/>
</dbReference>
<dbReference type="GO" id="GO:0016705">
    <property type="term" value="F:oxidoreductase activity, acting on paired donors, with incorporation or reduction of molecular oxygen"/>
    <property type="evidence" value="ECO:0007669"/>
    <property type="project" value="InterPro"/>
</dbReference>
<comment type="caution">
    <text evidence="5">The sequence shown here is derived from an EMBL/GenBank/DDBJ whole genome shotgun (WGS) entry which is preliminary data.</text>
</comment>
<evidence type="ECO:0000313" key="5">
    <source>
        <dbReference type="EMBL" id="PXX37127.1"/>
    </source>
</evidence>
<reference evidence="5 6" key="1">
    <citation type="submission" date="2018-05" db="EMBL/GenBank/DDBJ databases">
        <title>Comparative genomics of bacterial root endophytes of switchgrass collected from native prairies over two seasons.</title>
        <authorList>
            <person name="Tang Y."/>
        </authorList>
    </citation>
    <scope>NUCLEOTIDE SEQUENCE [LARGE SCALE GENOMIC DNA]</scope>
    <source>
        <strain evidence="5 6">NFIX32</strain>
    </source>
</reference>
<accession>A0A318ITD4</accession>
<sequence>MCYGADGYNVMAPTLPGGLDGFIALVLPELRRRRLFRSDYAGRTLRDHFGL</sequence>
<dbReference type="GO" id="GO:0004497">
    <property type="term" value="F:monooxygenase activity"/>
    <property type="evidence" value="ECO:0007669"/>
    <property type="project" value="UniProtKB-KW"/>
</dbReference>
<organism evidence="5 6">
    <name type="scientific">Burkholderia pyrrocinia</name>
    <name type="common">Pseudomonas pyrrocinia</name>
    <dbReference type="NCBI Taxonomy" id="60550"/>
    <lineage>
        <taxon>Bacteria</taxon>
        <taxon>Pseudomonadati</taxon>
        <taxon>Pseudomonadota</taxon>
        <taxon>Betaproteobacteria</taxon>
        <taxon>Burkholderiales</taxon>
        <taxon>Burkholderiaceae</taxon>
        <taxon>Burkholderia</taxon>
        <taxon>Burkholderia cepacia complex</taxon>
    </lineage>
</organism>
<protein>
    <recommendedName>
        <fullName evidence="7">Nitrilotriacetate monooxygenase</fullName>
    </recommendedName>
</protein>
<keyword evidence="3" id="KW-0560">Oxidoreductase</keyword>
<dbReference type="AlphaFoldDB" id="A0A318ITD4"/>
<proteinExistence type="predicted"/>
<dbReference type="SUPFAM" id="SSF51679">
    <property type="entry name" value="Bacterial luciferase-like"/>
    <property type="match status" value="1"/>
</dbReference>